<evidence type="ECO:0000313" key="2">
    <source>
        <dbReference type="EMBL" id="KAF9986746.1"/>
    </source>
</evidence>
<dbReference type="Gene3D" id="3.30.465.10">
    <property type="match status" value="1"/>
</dbReference>
<evidence type="ECO:0000313" key="3">
    <source>
        <dbReference type="Proteomes" id="UP000749646"/>
    </source>
</evidence>
<dbReference type="AlphaFoldDB" id="A0A9P6MBA8"/>
<dbReference type="PROSITE" id="PS51387">
    <property type="entry name" value="FAD_PCMH"/>
    <property type="match status" value="1"/>
</dbReference>
<dbReference type="PANTHER" id="PTHR43762">
    <property type="entry name" value="L-GULONOLACTONE OXIDASE"/>
    <property type="match status" value="1"/>
</dbReference>
<name>A0A9P6MBA8_9FUNG</name>
<sequence length="200" mass="20943">MISTVIAAASSTTLAPITLVSQLQDTNQPTMITLGENGSETLNMENIVTTAAITTATTTTTTTTIITTSDIIQLAKLSGKCGKAIGTHSPSDLACTDGFMINTDKLNNLISVDSHNKTITIQAGMKLNKVHKILEKHEMVMCNLGSDQSVAGVMTTATHGTGVDYSTMCASVLDLTLITANGDLLYCSRAENPDIFNAAA</sequence>
<dbReference type="InterPro" id="IPR036318">
    <property type="entry name" value="FAD-bd_PCMH-like_sf"/>
</dbReference>
<gene>
    <name evidence="2" type="primary">ALO1</name>
    <name evidence="2" type="ORF">BGZ65_006386</name>
</gene>
<feature type="non-terminal residue" evidence="2">
    <location>
        <position position="200"/>
    </location>
</feature>
<dbReference type="InterPro" id="IPR006094">
    <property type="entry name" value="Oxid_FAD_bind_N"/>
</dbReference>
<dbReference type="GO" id="GO:0016899">
    <property type="term" value="F:oxidoreductase activity, acting on the CH-OH group of donors, oxygen as acceptor"/>
    <property type="evidence" value="ECO:0007669"/>
    <property type="project" value="InterPro"/>
</dbReference>
<organism evidence="2 3">
    <name type="scientific">Modicella reniformis</name>
    <dbReference type="NCBI Taxonomy" id="1440133"/>
    <lineage>
        <taxon>Eukaryota</taxon>
        <taxon>Fungi</taxon>
        <taxon>Fungi incertae sedis</taxon>
        <taxon>Mucoromycota</taxon>
        <taxon>Mortierellomycotina</taxon>
        <taxon>Mortierellomycetes</taxon>
        <taxon>Mortierellales</taxon>
        <taxon>Mortierellaceae</taxon>
        <taxon>Modicella</taxon>
    </lineage>
</organism>
<dbReference type="GO" id="GO:0071949">
    <property type="term" value="F:FAD binding"/>
    <property type="evidence" value="ECO:0007669"/>
    <property type="project" value="InterPro"/>
</dbReference>
<reference evidence="2" key="1">
    <citation type="journal article" date="2020" name="Fungal Divers.">
        <title>Resolving the Mortierellaceae phylogeny through synthesis of multi-gene phylogenetics and phylogenomics.</title>
        <authorList>
            <person name="Vandepol N."/>
            <person name="Liber J."/>
            <person name="Desiro A."/>
            <person name="Na H."/>
            <person name="Kennedy M."/>
            <person name="Barry K."/>
            <person name="Grigoriev I.V."/>
            <person name="Miller A.N."/>
            <person name="O'Donnell K."/>
            <person name="Stajich J.E."/>
            <person name="Bonito G."/>
        </authorList>
    </citation>
    <scope>NUCLEOTIDE SEQUENCE</scope>
    <source>
        <strain evidence="2">MES-2147</strain>
    </source>
</reference>
<dbReference type="Pfam" id="PF01565">
    <property type="entry name" value="FAD_binding_4"/>
    <property type="match status" value="1"/>
</dbReference>
<proteinExistence type="predicted"/>
<dbReference type="EMBL" id="JAAAHW010003211">
    <property type="protein sequence ID" value="KAF9986746.1"/>
    <property type="molecule type" value="Genomic_DNA"/>
</dbReference>
<dbReference type="Proteomes" id="UP000749646">
    <property type="component" value="Unassembled WGS sequence"/>
</dbReference>
<dbReference type="InterPro" id="IPR016166">
    <property type="entry name" value="FAD-bd_PCMH"/>
</dbReference>
<dbReference type="InterPro" id="IPR016169">
    <property type="entry name" value="FAD-bd_PCMH_sub2"/>
</dbReference>
<accession>A0A9P6MBA8</accession>
<dbReference type="SUPFAM" id="SSF56176">
    <property type="entry name" value="FAD-binding/transporter-associated domain-like"/>
    <property type="match status" value="1"/>
</dbReference>
<feature type="domain" description="FAD-binding PCMH-type" evidence="1">
    <location>
        <begin position="52"/>
        <end position="200"/>
    </location>
</feature>
<dbReference type="PANTHER" id="PTHR43762:SF1">
    <property type="entry name" value="D-ARABINONO-1,4-LACTONE OXIDASE"/>
    <property type="match status" value="1"/>
</dbReference>
<dbReference type="InterPro" id="IPR010031">
    <property type="entry name" value="FAD_lactone_oxidase-like"/>
</dbReference>
<dbReference type="OrthoDB" id="610608at2759"/>
<comment type="caution">
    <text evidence="2">The sequence shown here is derived from an EMBL/GenBank/DDBJ whole genome shotgun (WGS) entry which is preliminary data.</text>
</comment>
<evidence type="ECO:0000259" key="1">
    <source>
        <dbReference type="PROSITE" id="PS51387"/>
    </source>
</evidence>
<keyword evidence="3" id="KW-1185">Reference proteome</keyword>
<protein>
    <submittedName>
        <fullName evidence="2">D-arabinono-1,4-lactone oxidase</fullName>
    </submittedName>
</protein>